<dbReference type="Proteomes" id="UP001472677">
    <property type="component" value="Unassembled WGS sequence"/>
</dbReference>
<evidence type="ECO:0000256" key="1">
    <source>
        <dbReference type="SAM" id="MobiDB-lite"/>
    </source>
</evidence>
<evidence type="ECO:0000313" key="2">
    <source>
        <dbReference type="EMBL" id="KAK8552172.1"/>
    </source>
</evidence>
<keyword evidence="3" id="KW-1185">Reference proteome</keyword>
<protein>
    <submittedName>
        <fullName evidence="2">Uncharacterized protein</fullName>
    </submittedName>
</protein>
<reference evidence="2 3" key="1">
    <citation type="journal article" date="2024" name="G3 (Bethesda)">
        <title>Genome assembly of Hibiscus sabdariffa L. provides insights into metabolisms of medicinal natural products.</title>
        <authorList>
            <person name="Kim T."/>
        </authorList>
    </citation>
    <scope>NUCLEOTIDE SEQUENCE [LARGE SCALE GENOMIC DNA]</scope>
    <source>
        <strain evidence="2">TK-2024</strain>
        <tissue evidence="2">Old leaves</tissue>
    </source>
</reference>
<feature type="region of interest" description="Disordered" evidence="1">
    <location>
        <begin position="1"/>
        <end position="29"/>
    </location>
</feature>
<evidence type="ECO:0000313" key="3">
    <source>
        <dbReference type="Proteomes" id="UP001472677"/>
    </source>
</evidence>
<organism evidence="2 3">
    <name type="scientific">Hibiscus sabdariffa</name>
    <name type="common">roselle</name>
    <dbReference type="NCBI Taxonomy" id="183260"/>
    <lineage>
        <taxon>Eukaryota</taxon>
        <taxon>Viridiplantae</taxon>
        <taxon>Streptophyta</taxon>
        <taxon>Embryophyta</taxon>
        <taxon>Tracheophyta</taxon>
        <taxon>Spermatophyta</taxon>
        <taxon>Magnoliopsida</taxon>
        <taxon>eudicotyledons</taxon>
        <taxon>Gunneridae</taxon>
        <taxon>Pentapetalae</taxon>
        <taxon>rosids</taxon>
        <taxon>malvids</taxon>
        <taxon>Malvales</taxon>
        <taxon>Malvaceae</taxon>
        <taxon>Malvoideae</taxon>
        <taxon>Hibiscus</taxon>
    </lineage>
</organism>
<feature type="compositionally biased region" description="Polar residues" evidence="1">
    <location>
        <begin position="46"/>
        <end position="55"/>
    </location>
</feature>
<name>A0ABR2E8A7_9ROSI</name>
<feature type="region of interest" description="Disordered" evidence="1">
    <location>
        <begin position="36"/>
        <end position="55"/>
    </location>
</feature>
<accession>A0ABR2E8A7</accession>
<feature type="compositionally biased region" description="Basic and acidic residues" evidence="1">
    <location>
        <begin position="1"/>
        <end position="12"/>
    </location>
</feature>
<sequence>MQLRELKAKLEEENLESISQSVKEDSSKFSQQVKDHGFCENDDDSNGNATSLMSPSSSSIRFNGYHSSSDSSNHHWFQPFDSSMILGNVYQSQLVKVEDQCVFTPEEPYNFLSVDQAPTLQRWQWALLKRNLRLAKAGFHLRMTSKNPPRRYRQKSSSAHVLMSNTTLLEKAEMVDPTAAEMEPVVARQG</sequence>
<gene>
    <name evidence="2" type="ORF">V6N12_040782</name>
</gene>
<proteinExistence type="predicted"/>
<dbReference type="EMBL" id="JBBPBM010000020">
    <property type="protein sequence ID" value="KAK8552172.1"/>
    <property type="molecule type" value="Genomic_DNA"/>
</dbReference>
<comment type="caution">
    <text evidence="2">The sequence shown here is derived from an EMBL/GenBank/DDBJ whole genome shotgun (WGS) entry which is preliminary data.</text>
</comment>